<evidence type="ECO:0000256" key="9">
    <source>
        <dbReference type="ARBA" id="ARBA00023316"/>
    </source>
</evidence>
<evidence type="ECO:0000256" key="5">
    <source>
        <dbReference type="ARBA" id="ARBA00013433"/>
    </source>
</evidence>
<reference evidence="12 13" key="1">
    <citation type="submission" date="2018-12" db="EMBL/GenBank/DDBJ databases">
        <title>The whole draft genome of Aquabacterium sp. SJQ9.</title>
        <authorList>
            <person name="Sun L."/>
            <person name="Gao X."/>
            <person name="Chen W."/>
            <person name="Huang K."/>
        </authorList>
    </citation>
    <scope>NUCLEOTIDE SEQUENCE [LARGE SCALE GENOMIC DNA]</scope>
    <source>
        <strain evidence="12 13">SJQ9</strain>
    </source>
</reference>
<dbReference type="Pfam" id="PF10135">
    <property type="entry name" value="Rod-binding"/>
    <property type="match status" value="1"/>
</dbReference>
<accession>A0A426VGT5</accession>
<dbReference type="GO" id="GO:0071973">
    <property type="term" value="P:bacterial-type flagellum-dependent cell motility"/>
    <property type="evidence" value="ECO:0007669"/>
    <property type="project" value="TreeGrafter"/>
</dbReference>
<evidence type="ECO:0000256" key="6">
    <source>
        <dbReference type="ARBA" id="ARBA00022764"/>
    </source>
</evidence>
<dbReference type="GO" id="GO:0016798">
    <property type="term" value="F:hydrolase activity, acting on glycosyl bonds"/>
    <property type="evidence" value="ECO:0007669"/>
    <property type="project" value="UniProtKB-KW"/>
</dbReference>
<dbReference type="NCBIfam" id="TIGR02541">
    <property type="entry name" value="flagell_FlgJ"/>
    <property type="match status" value="1"/>
</dbReference>
<evidence type="ECO:0000256" key="10">
    <source>
        <dbReference type="ARBA" id="ARBA00030835"/>
    </source>
</evidence>
<evidence type="ECO:0000256" key="3">
    <source>
        <dbReference type="ARBA" id="ARBA00006880"/>
    </source>
</evidence>
<dbReference type="InterPro" id="IPR013377">
    <property type="entry name" value="FlgJ"/>
</dbReference>
<dbReference type="OrthoDB" id="289937at2"/>
<dbReference type="Proteomes" id="UP000269265">
    <property type="component" value="Unassembled WGS sequence"/>
</dbReference>
<dbReference type="GO" id="GO:0004040">
    <property type="term" value="F:amidase activity"/>
    <property type="evidence" value="ECO:0007669"/>
    <property type="project" value="InterPro"/>
</dbReference>
<evidence type="ECO:0000313" key="12">
    <source>
        <dbReference type="EMBL" id="RRS05951.1"/>
    </source>
</evidence>
<name>A0A426VGT5_9BURK</name>
<evidence type="ECO:0000256" key="4">
    <source>
        <dbReference type="ARBA" id="ARBA00007974"/>
    </source>
</evidence>
<dbReference type="PANTHER" id="PTHR33308:SF9">
    <property type="entry name" value="PEPTIDOGLYCAN HYDROLASE FLGJ"/>
    <property type="match status" value="1"/>
</dbReference>
<dbReference type="InterPro" id="IPR002901">
    <property type="entry name" value="MGlyc_endo_b_GlcNAc-like_dom"/>
</dbReference>
<dbReference type="AlphaFoldDB" id="A0A426VGT5"/>
<feature type="domain" description="Mannosyl-glycoprotein endo-beta-N-acetylglucosamidase-like" evidence="11">
    <location>
        <begin position="156"/>
        <end position="316"/>
    </location>
</feature>
<dbReference type="Gene3D" id="2.10.70.40">
    <property type="entry name" value="peptidoglycan hydrolase"/>
    <property type="match status" value="1"/>
</dbReference>
<keyword evidence="12" id="KW-0282">Flagellum</keyword>
<comment type="similarity">
    <text evidence="4">In the C-terminal section; belongs to the glycosyl hydrolase 73 family.</text>
</comment>
<keyword evidence="12" id="KW-0969">Cilium</keyword>
<evidence type="ECO:0000256" key="1">
    <source>
        <dbReference type="ARBA" id="ARBA00002954"/>
    </source>
</evidence>
<keyword evidence="12" id="KW-0966">Cell projection</keyword>
<dbReference type="EMBL" id="RSED01000002">
    <property type="protein sequence ID" value="RRS05951.1"/>
    <property type="molecule type" value="Genomic_DNA"/>
</dbReference>
<dbReference type="PANTHER" id="PTHR33308">
    <property type="entry name" value="PEPTIDOGLYCAN HYDROLASE FLGJ"/>
    <property type="match status" value="1"/>
</dbReference>
<evidence type="ECO:0000256" key="8">
    <source>
        <dbReference type="ARBA" id="ARBA00023295"/>
    </source>
</evidence>
<dbReference type="RefSeq" id="WP_125241858.1">
    <property type="nucleotide sequence ID" value="NZ_RSED01000002.1"/>
</dbReference>
<comment type="similarity">
    <text evidence="3">In the N-terminal section; belongs to the FlgJ family.</text>
</comment>
<dbReference type="GO" id="GO:0071555">
    <property type="term" value="P:cell wall organization"/>
    <property type="evidence" value="ECO:0007669"/>
    <property type="project" value="UniProtKB-KW"/>
</dbReference>
<evidence type="ECO:0000259" key="11">
    <source>
        <dbReference type="SMART" id="SM00047"/>
    </source>
</evidence>
<evidence type="ECO:0000256" key="7">
    <source>
        <dbReference type="ARBA" id="ARBA00022801"/>
    </source>
</evidence>
<dbReference type="InterPro" id="IPR051056">
    <property type="entry name" value="Glycosyl_Hydrolase_73"/>
</dbReference>
<protein>
    <recommendedName>
        <fullName evidence="5">Peptidoglycan hydrolase FlgJ</fullName>
    </recommendedName>
    <alternativeName>
        <fullName evidence="10">Muramidase FlgJ</fullName>
    </alternativeName>
</protein>
<evidence type="ECO:0000313" key="13">
    <source>
        <dbReference type="Proteomes" id="UP000269265"/>
    </source>
</evidence>
<keyword evidence="8" id="KW-0326">Glycosidase</keyword>
<dbReference type="GO" id="GO:0042597">
    <property type="term" value="C:periplasmic space"/>
    <property type="evidence" value="ECO:0007669"/>
    <property type="project" value="UniProtKB-SubCell"/>
</dbReference>
<proteinExistence type="inferred from homology"/>
<keyword evidence="13" id="KW-1185">Reference proteome</keyword>
<dbReference type="Pfam" id="PF01832">
    <property type="entry name" value="Glucosaminidase"/>
    <property type="match status" value="1"/>
</dbReference>
<dbReference type="FunFam" id="2.10.70.40:FF:000001">
    <property type="entry name" value="Flagellar assembly peptidoglycan hydrolase FlgJ"/>
    <property type="match status" value="1"/>
</dbReference>
<dbReference type="PRINTS" id="PR01002">
    <property type="entry name" value="FLGFLGJ"/>
</dbReference>
<dbReference type="SMART" id="SM00047">
    <property type="entry name" value="LYZ2"/>
    <property type="match status" value="1"/>
</dbReference>
<evidence type="ECO:0000256" key="2">
    <source>
        <dbReference type="ARBA" id="ARBA00004418"/>
    </source>
</evidence>
<dbReference type="GO" id="GO:0044780">
    <property type="term" value="P:bacterial-type flagellum assembly"/>
    <property type="evidence" value="ECO:0007669"/>
    <property type="project" value="InterPro"/>
</dbReference>
<dbReference type="Gene3D" id="1.10.530.10">
    <property type="match status" value="1"/>
</dbReference>
<dbReference type="InterPro" id="IPR019301">
    <property type="entry name" value="Flagellar_prot_FlgJ_N"/>
</dbReference>
<keyword evidence="6" id="KW-0574">Periplasm</keyword>
<sequence>MSSLTSTASNQNASLSMDLRSLDSLRASAAKGGKDQAGIKEAAKQLESLFMGELLKSMRATTMSTGMLDNQATEMGNNMLDQQLSAKMSGLPGGLGDMILKQLERQVGKVASGDKAADGTGLNLPSGRLGGLTGALDIKGLAAPARTSMPGTEVDDKKLSPSERFVRKHTEAAEAAEKATGIPSEHILGQAALESGWGRKEPKMADGTSSHNLFGIKATSSWTGKVAEVTTTEYIGGVARKVTAKFRAYDSYEDSFKDHARLLSQSPRYAQTVAQADTAKGFAQGLQKAGYATDPAYADKLTKVINTTLRLQRSFT</sequence>
<comment type="function">
    <text evidence="1">Flagellum-specific muramidase which hydrolyzes the peptidoglycan layer to assemble the rod structure in the periplasmic space.</text>
</comment>
<organism evidence="12 13">
    <name type="scientific">Aquabacterium soli</name>
    <dbReference type="NCBI Taxonomy" id="2493092"/>
    <lineage>
        <taxon>Bacteria</taxon>
        <taxon>Pseudomonadati</taxon>
        <taxon>Pseudomonadota</taxon>
        <taxon>Betaproteobacteria</taxon>
        <taxon>Burkholderiales</taxon>
        <taxon>Aquabacterium</taxon>
    </lineage>
</organism>
<comment type="subcellular location">
    <subcellularLocation>
        <location evidence="2">Periplasm</location>
    </subcellularLocation>
</comment>
<keyword evidence="7 12" id="KW-0378">Hydrolase</keyword>
<keyword evidence="9" id="KW-0961">Cell wall biogenesis/degradation</keyword>
<gene>
    <name evidence="12" type="primary">flgJ</name>
    <name evidence="12" type="ORF">EIP75_03590</name>
</gene>
<comment type="caution">
    <text evidence="12">The sequence shown here is derived from an EMBL/GenBank/DDBJ whole genome shotgun (WGS) entry which is preliminary data.</text>
</comment>